<dbReference type="OrthoDB" id="1557988at2759"/>
<comment type="similarity">
    <text evidence="1">Belongs to the universal ribosomal protein uL18 family.</text>
</comment>
<dbReference type="EMBL" id="LNRQ01000002">
    <property type="protein sequence ID" value="KZN07664.1"/>
    <property type="molecule type" value="Genomic_DNA"/>
</dbReference>
<name>A0A166FDT3_DAUCS</name>
<reference evidence="5" key="2">
    <citation type="submission" date="2022-03" db="EMBL/GenBank/DDBJ databases">
        <title>Draft title - Genomic analysis of global carrot germplasm unveils the trajectory of domestication and the origin of high carotenoid orange carrot.</title>
        <authorList>
            <person name="Iorizzo M."/>
            <person name="Ellison S."/>
            <person name="Senalik D."/>
            <person name="Macko-Podgorni A."/>
            <person name="Grzebelus D."/>
            <person name="Bostan H."/>
            <person name="Rolling W."/>
            <person name="Curaba J."/>
            <person name="Simon P."/>
        </authorList>
    </citation>
    <scope>NUCLEOTIDE SEQUENCE</scope>
    <source>
        <tissue evidence="5">Leaf</tissue>
    </source>
</reference>
<dbReference type="Gene3D" id="3.30.420.100">
    <property type="match status" value="1"/>
</dbReference>
<dbReference type="InterPro" id="IPR005484">
    <property type="entry name" value="Ribosomal_uL18_bac/plant/anim"/>
</dbReference>
<dbReference type="Proteomes" id="UP000077755">
    <property type="component" value="Chromosome 2"/>
</dbReference>
<sequence length="123" mass="13880">MGGIQNHLLRLILSCRKITAQVTNPSSESIVAMACSSELQFAQHYRCQLNRHPRRHHYWDAKVAARIGDNLAARLKLIGVSDVCIDVDEELRRPLHQRKMVVPFFQSVERAGVHVDGARLLGS</sequence>
<organism evidence="4">
    <name type="scientific">Daucus carota subsp. sativus</name>
    <name type="common">Carrot</name>
    <dbReference type="NCBI Taxonomy" id="79200"/>
    <lineage>
        <taxon>Eukaryota</taxon>
        <taxon>Viridiplantae</taxon>
        <taxon>Streptophyta</taxon>
        <taxon>Embryophyta</taxon>
        <taxon>Tracheophyta</taxon>
        <taxon>Spermatophyta</taxon>
        <taxon>Magnoliopsida</taxon>
        <taxon>eudicotyledons</taxon>
        <taxon>Gunneridae</taxon>
        <taxon>Pentapetalae</taxon>
        <taxon>asterids</taxon>
        <taxon>campanulids</taxon>
        <taxon>Apiales</taxon>
        <taxon>Apiaceae</taxon>
        <taxon>Apioideae</taxon>
        <taxon>Scandiceae</taxon>
        <taxon>Daucinae</taxon>
        <taxon>Daucus</taxon>
        <taxon>Daucus sect. Daucus</taxon>
    </lineage>
</organism>
<evidence type="ECO:0000256" key="3">
    <source>
        <dbReference type="ARBA" id="ARBA00023274"/>
    </source>
</evidence>
<evidence type="ECO:0000313" key="4">
    <source>
        <dbReference type="EMBL" id="KZN07664.1"/>
    </source>
</evidence>
<dbReference type="SUPFAM" id="SSF53137">
    <property type="entry name" value="Translational machinery components"/>
    <property type="match status" value="1"/>
</dbReference>
<dbReference type="AlphaFoldDB" id="A0A166FDT3"/>
<dbReference type="EMBL" id="CP093344">
    <property type="protein sequence ID" value="WOG90356.1"/>
    <property type="molecule type" value="Genomic_DNA"/>
</dbReference>
<dbReference type="GO" id="GO:0006412">
    <property type="term" value="P:translation"/>
    <property type="evidence" value="ECO:0007669"/>
    <property type="project" value="InterPro"/>
</dbReference>
<reference evidence="4" key="1">
    <citation type="journal article" date="2016" name="Nat. Genet.">
        <title>A high-quality carrot genome assembly provides new insights into carotenoid accumulation and asterid genome evolution.</title>
        <authorList>
            <person name="Iorizzo M."/>
            <person name="Ellison S."/>
            <person name="Senalik D."/>
            <person name="Zeng P."/>
            <person name="Satapoomin P."/>
            <person name="Huang J."/>
            <person name="Bowman M."/>
            <person name="Iovene M."/>
            <person name="Sanseverino W."/>
            <person name="Cavagnaro P."/>
            <person name="Yildiz M."/>
            <person name="Macko-Podgorni A."/>
            <person name="Moranska E."/>
            <person name="Grzebelus E."/>
            <person name="Grzebelus D."/>
            <person name="Ashrafi H."/>
            <person name="Zheng Z."/>
            <person name="Cheng S."/>
            <person name="Spooner D."/>
            <person name="Van Deynze A."/>
            <person name="Simon P."/>
        </authorList>
    </citation>
    <scope>NUCLEOTIDE SEQUENCE [LARGE SCALE GENOMIC DNA]</scope>
    <source>
        <tissue evidence="4">Leaf</tissue>
    </source>
</reference>
<keyword evidence="2" id="KW-0689">Ribosomal protein</keyword>
<accession>A0A166FDT3</accession>
<dbReference type="PANTHER" id="PTHR12899">
    <property type="entry name" value="39S RIBOSOMAL PROTEIN L18, MITOCHONDRIAL"/>
    <property type="match status" value="1"/>
</dbReference>
<keyword evidence="6" id="KW-1185">Reference proteome</keyword>
<proteinExistence type="inferred from homology"/>
<protein>
    <submittedName>
        <fullName evidence="4">Uncharacterized protein</fullName>
    </submittedName>
</protein>
<dbReference type="GO" id="GO:0003735">
    <property type="term" value="F:structural constituent of ribosome"/>
    <property type="evidence" value="ECO:0007669"/>
    <property type="project" value="InterPro"/>
</dbReference>
<dbReference type="KEGG" id="dcr:108208110"/>
<gene>
    <name evidence="4" type="ORF">DCAR_008501</name>
    <name evidence="5" type="ORF">DCAR_0209600</name>
</gene>
<dbReference type="GO" id="GO:0008097">
    <property type="term" value="F:5S rRNA binding"/>
    <property type="evidence" value="ECO:0007669"/>
    <property type="project" value="TreeGrafter"/>
</dbReference>
<dbReference type="OMA" id="SHRFWDA"/>
<evidence type="ECO:0000256" key="2">
    <source>
        <dbReference type="ARBA" id="ARBA00022980"/>
    </source>
</evidence>
<dbReference type="GO" id="GO:1990904">
    <property type="term" value="C:ribonucleoprotein complex"/>
    <property type="evidence" value="ECO:0007669"/>
    <property type="project" value="UniProtKB-KW"/>
</dbReference>
<dbReference type="GO" id="GO:0005840">
    <property type="term" value="C:ribosome"/>
    <property type="evidence" value="ECO:0007669"/>
    <property type="project" value="UniProtKB-KW"/>
</dbReference>
<evidence type="ECO:0000256" key="1">
    <source>
        <dbReference type="ARBA" id="ARBA00007116"/>
    </source>
</evidence>
<evidence type="ECO:0000313" key="5">
    <source>
        <dbReference type="EMBL" id="WOG90356.1"/>
    </source>
</evidence>
<dbReference type="Gramene" id="KZN07664">
    <property type="protein sequence ID" value="KZN07664"/>
    <property type="gene ID" value="DCAR_008501"/>
</dbReference>
<evidence type="ECO:0000313" key="6">
    <source>
        <dbReference type="Proteomes" id="UP000077755"/>
    </source>
</evidence>
<dbReference type="PANTHER" id="PTHR12899:SF14">
    <property type="entry name" value="F14B2.25_F14B2.25"/>
    <property type="match status" value="1"/>
</dbReference>
<keyword evidence="3" id="KW-0687">Ribonucleoprotein</keyword>